<reference evidence="3 4" key="1">
    <citation type="submission" date="2019-03" db="EMBL/GenBank/DDBJ databases">
        <title>Genomic Encyclopedia of Type Strains, Phase IV (KMG-IV): sequencing the most valuable type-strain genomes for metagenomic binning, comparative biology and taxonomic classification.</title>
        <authorList>
            <person name="Goeker M."/>
        </authorList>
    </citation>
    <scope>NUCLEOTIDE SEQUENCE [LARGE SCALE GENOMIC DNA]</scope>
    <source>
        <strain evidence="3 4">DSM 2286</strain>
    </source>
</reference>
<dbReference type="InterPro" id="IPR013320">
    <property type="entry name" value="ConA-like_dom_sf"/>
</dbReference>
<dbReference type="Gene3D" id="2.60.120.200">
    <property type="match status" value="1"/>
</dbReference>
<keyword evidence="3" id="KW-0456">Lyase</keyword>
<feature type="non-terminal residue" evidence="3">
    <location>
        <position position="280"/>
    </location>
</feature>
<gene>
    <name evidence="3" type="ORF">EV691_1831</name>
</gene>
<organism evidence="3 4">
    <name type="scientific">Azotobacter chroococcum</name>
    <dbReference type="NCBI Taxonomy" id="353"/>
    <lineage>
        <taxon>Bacteria</taxon>
        <taxon>Pseudomonadati</taxon>
        <taxon>Pseudomonadota</taxon>
        <taxon>Gammaproteobacteria</taxon>
        <taxon>Pseudomonadales</taxon>
        <taxon>Pseudomonadaceae</taxon>
        <taxon>Azotobacter</taxon>
    </lineage>
</organism>
<proteinExistence type="predicted"/>
<feature type="domain" description="Alginate lyase 2" evidence="2">
    <location>
        <begin position="8"/>
        <end position="222"/>
    </location>
</feature>
<dbReference type="AlphaFoldDB" id="A0A4R1NTE8"/>
<evidence type="ECO:0000256" key="1">
    <source>
        <dbReference type="SAM" id="MobiDB-lite"/>
    </source>
</evidence>
<accession>A0A4R1NTE8</accession>
<dbReference type="InterPro" id="IPR014895">
    <property type="entry name" value="Alginate_lyase_2"/>
</dbReference>
<dbReference type="RefSeq" id="WP_131302555.1">
    <property type="nucleotide sequence ID" value="NZ_JBHLST010000079.1"/>
</dbReference>
<dbReference type="Pfam" id="PF08787">
    <property type="entry name" value="Alginate_lyase2"/>
    <property type="match status" value="1"/>
</dbReference>
<evidence type="ECO:0000313" key="3">
    <source>
        <dbReference type="EMBL" id="TCL15207.1"/>
    </source>
</evidence>
<dbReference type="Proteomes" id="UP000295169">
    <property type="component" value="Unassembled WGS sequence"/>
</dbReference>
<protein>
    <submittedName>
        <fullName evidence="3">Alginate lyase</fullName>
    </submittedName>
</protein>
<evidence type="ECO:0000259" key="2">
    <source>
        <dbReference type="Pfam" id="PF08787"/>
    </source>
</evidence>
<dbReference type="GO" id="GO:0016829">
    <property type="term" value="F:lyase activity"/>
    <property type="evidence" value="ECO:0007669"/>
    <property type="project" value="UniProtKB-KW"/>
</dbReference>
<comment type="caution">
    <text evidence="3">The sequence shown here is derived from an EMBL/GenBank/DDBJ whole genome shotgun (WGS) entry which is preliminary data.</text>
</comment>
<sequence>MIDLPQKIDLSHWNLTIPAGAKIIQTKKLQTYASEWFVRNADGSITFFAPSSGDGMKSTTNSAYPRSELRETLPNGDDDEANWSLGSAPVHSLSATLTVDALAKSKKAIIGQFHGKSTKPPFKLQITGDTIYVQYRPKYNGQEIKDPILKGYHLGDMLDYSAEVTSGGAFTVVVNGVTRQYQFDVASYKGDKWYAKAGMYSQEKIGGEGAGRATFYALTMTHGNQKAQTVDLEPVRVQPAALPAAEQPAESEDTTAGIRERLSAMEDLLDDLPEGSVGKL</sequence>
<dbReference type="EMBL" id="SMMU01000083">
    <property type="protein sequence ID" value="TCL15207.1"/>
    <property type="molecule type" value="Genomic_DNA"/>
</dbReference>
<dbReference type="SUPFAM" id="SSF49899">
    <property type="entry name" value="Concanavalin A-like lectins/glucanases"/>
    <property type="match status" value="1"/>
</dbReference>
<evidence type="ECO:0000313" key="4">
    <source>
        <dbReference type="Proteomes" id="UP000295169"/>
    </source>
</evidence>
<name>A0A4R1NTE8_9GAMM</name>
<feature type="region of interest" description="Disordered" evidence="1">
    <location>
        <begin position="241"/>
        <end position="280"/>
    </location>
</feature>